<accession>A0A437P2A3</accession>
<proteinExistence type="predicted"/>
<dbReference type="InterPro" id="IPR009562">
    <property type="entry name" value="DUF1178"/>
</dbReference>
<comment type="caution">
    <text evidence="1">The sequence shown here is derived from an EMBL/GenBank/DDBJ whole genome shotgun (WGS) entry which is preliminary data.</text>
</comment>
<protein>
    <submittedName>
        <fullName evidence="1">DUF1178 family protein</fullName>
    </submittedName>
</protein>
<dbReference type="EMBL" id="SACP01000016">
    <property type="protein sequence ID" value="RVU16370.1"/>
    <property type="molecule type" value="Genomic_DNA"/>
</dbReference>
<sequence>MIRYALACDAGHDFESWFPSSASYDEQKARGLVTCPVCDSAAVTKQLMAPALGRGAREKSLPVPVEAPATPVATPPPAAPVQLMSEPERQVRAMLKALHEHVARTADHVGPRFAEEARRIHYGESEERAIYGEASPKEARALLEEGIAIQPLPVLPDDRN</sequence>
<evidence type="ECO:0000313" key="2">
    <source>
        <dbReference type="Proteomes" id="UP000286997"/>
    </source>
</evidence>
<evidence type="ECO:0000313" key="1">
    <source>
        <dbReference type="EMBL" id="RVU16370.1"/>
    </source>
</evidence>
<keyword evidence="2" id="KW-1185">Reference proteome</keyword>
<dbReference type="RefSeq" id="WP_127731229.1">
    <property type="nucleotide sequence ID" value="NZ_SACP01000016.1"/>
</dbReference>
<reference evidence="1 2" key="1">
    <citation type="submission" date="2019-01" db="EMBL/GenBank/DDBJ databases">
        <authorList>
            <person name="Chen W.-M."/>
        </authorList>
    </citation>
    <scope>NUCLEOTIDE SEQUENCE [LARGE SCALE GENOMIC DNA]</scope>
    <source>
        <strain evidence="1 2">TER-1</strain>
    </source>
</reference>
<dbReference type="Pfam" id="PF06676">
    <property type="entry name" value="DUF1178"/>
    <property type="match status" value="1"/>
</dbReference>
<dbReference type="PIRSF" id="PIRSF032131">
    <property type="entry name" value="UCP032131"/>
    <property type="match status" value="1"/>
</dbReference>
<gene>
    <name evidence="1" type="ORF">EOE48_16915</name>
</gene>
<dbReference type="OrthoDB" id="9799894at2"/>
<dbReference type="Proteomes" id="UP000286997">
    <property type="component" value="Unassembled WGS sequence"/>
</dbReference>
<name>A0A437P2A3_9HYPH</name>
<dbReference type="AlphaFoldDB" id="A0A437P2A3"/>
<organism evidence="1 2">
    <name type="scientific">Methylobacterium oryzihabitans</name>
    <dbReference type="NCBI Taxonomy" id="2499852"/>
    <lineage>
        <taxon>Bacteria</taxon>
        <taxon>Pseudomonadati</taxon>
        <taxon>Pseudomonadota</taxon>
        <taxon>Alphaproteobacteria</taxon>
        <taxon>Hyphomicrobiales</taxon>
        <taxon>Methylobacteriaceae</taxon>
        <taxon>Methylobacterium</taxon>
    </lineage>
</organism>